<protein>
    <recommendedName>
        <fullName evidence="3">AttH domain-containing protein</fullName>
    </recommendedName>
</protein>
<reference evidence="1 2" key="1">
    <citation type="submission" date="2017-11" db="EMBL/GenBank/DDBJ databases">
        <title>Rhodohalobacter 15182 sp. nov., isolated from a salt lake.</title>
        <authorList>
            <person name="Han S."/>
        </authorList>
    </citation>
    <scope>NUCLEOTIDE SEQUENCE [LARGE SCALE GENOMIC DNA]</scope>
    <source>
        <strain evidence="1 2">15182</strain>
    </source>
</reference>
<dbReference type="OrthoDB" id="9802926at2"/>
<name>A0A2N0VL28_9BACT</name>
<dbReference type="RefSeq" id="WP_101072180.1">
    <property type="nucleotide sequence ID" value="NZ_PISP01000001.1"/>
</dbReference>
<evidence type="ECO:0000313" key="2">
    <source>
        <dbReference type="Proteomes" id="UP000233398"/>
    </source>
</evidence>
<comment type="caution">
    <text evidence="1">The sequence shown here is derived from an EMBL/GenBank/DDBJ whole genome shotgun (WGS) entry which is preliminary data.</text>
</comment>
<gene>
    <name evidence="1" type="ORF">CWD77_05380</name>
</gene>
<organism evidence="1 2">
    <name type="scientific">Rhodohalobacter barkolensis</name>
    <dbReference type="NCBI Taxonomy" id="2053187"/>
    <lineage>
        <taxon>Bacteria</taxon>
        <taxon>Pseudomonadati</taxon>
        <taxon>Balneolota</taxon>
        <taxon>Balneolia</taxon>
        <taxon>Balneolales</taxon>
        <taxon>Balneolaceae</taxon>
        <taxon>Rhodohalobacter</taxon>
    </lineage>
</organism>
<dbReference type="Gene3D" id="2.40.370.10">
    <property type="entry name" value="AttH-like domain"/>
    <property type="match status" value="1"/>
</dbReference>
<sequence>MIHQLKVTGLLLLLTLLLPFVGISQISNPNGELNTLDSDMIWAQTLEGSHFNEFWNYQFYFENGMKVHITFSAANFGSMKDPVTGVRVSVFNHNEELYQLSREYPLPRLVQDKDKYLFQLREDRDLYFEGKLPEQHRVVINTSKDGVDYDIDLRLSDIQRGYKLGDGMYRIDGEQVGIVTHIPYAKARGHVTINGEKERVSGTAYMDHTWQNETTTQLMHSGYRMIYHSSKEDWDLLYVMLPNDGRDNSTIGHRITRMDGETTHATVKNLEVITSQRAFGSTIPRIIDMNLSNNSSIRVSRTSDDERFTVLGELSWIARRAARTFLGGEVIDYRGEATLMESSKRPKHGEYNFFFVD</sequence>
<dbReference type="InterPro" id="IPR023374">
    <property type="entry name" value="AttH-like_dom_sf"/>
</dbReference>
<proteinExistence type="predicted"/>
<dbReference type="SUPFAM" id="SSF159245">
    <property type="entry name" value="AttH-like"/>
    <property type="match status" value="1"/>
</dbReference>
<evidence type="ECO:0008006" key="3">
    <source>
        <dbReference type="Google" id="ProtNLM"/>
    </source>
</evidence>
<dbReference type="EMBL" id="PISP01000001">
    <property type="protein sequence ID" value="PKD44892.1"/>
    <property type="molecule type" value="Genomic_DNA"/>
</dbReference>
<evidence type="ECO:0000313" key="1">
    <source>
        <dbReference type="EMBL" id="PKD44892.1"/>
    </source>
</evidence>
<accession>A0A2N0VL28</accession>
<keyword evidence="2" id="KW-1185">Reference proteome</keyword>
<dbReference type="Proteomes" id="UP000233398">
    <property type="component" value="Unassembled WGS sequence"/>
</dbReference>
<dbReference type="AlphaFoldDB" id="A0A2N0VL28"/>